<organism evidence="6 7">
    <name type="scientific">Yinghuangia soli</name>
    <dbReference type="NCBI Taxonomy" id="2908204"/>
    <lineage>
        <taxon>Bacteria</taxon>
        <taxon>Bacillati</taxon>
        <taxon>Actinomycetota</taxon>
        <taxon>Actinomycetes</taxon>
        <taxon>Kitasatosporales</taxon>
        <taxon>Streptomycetaceae</taxon>
        <taxon>Yinghuangia</taxon>
    </lineage>
</organism>
<reference evidence="6" key="1">
    <citation type="submission" date="2022-01" db="EMBL/GenBank/DDBJ databases">
        <title>Genome-Based Taxonomic Classification of the Phylum Actinobacteria.</title>
        <authorList>
            <person name="Gao Y."/>
        </authorList>
    </citation>
    <scope>NUCLEOTIDE SEQUENCE</scope>
    <source>
        <strain evidence="6">KLBMP 8922</strain>
    </source>
</reference>
<dbReference type="GO" id="GO:0030649">
    <property type="term" value="P:aminoglycoside antibiotic catabolic process"/>
    <property type="evidence" value="ECO:0007669"/>
    <property type="project" value="TreeGrafter"/>
</dbReference>
<dbReference type="Pfam" id="PF17668">
    <property type="entry name" value="Acetyltransf_17"/>
    <property type="match status" value="1"/>
</dbReference>
<sequence>MSSPPGFAPVVRPVADGEWDAWNAIDPHAFGGEEPPERVEFWNRILEADRCIGAYEGNEPVGSAAAFSFAMTVPGGASVPVAGISAVGVLPTHRRRGVLRALMRHQLDGLHENGEAVAALTASEPAIYGRFGYGLATWRMSLRIARTAAVLPAEPAAPAGLRLRLADPAAALDTCVKVYEELLGTRAGLMPRSGAWKERVPLDPPGDREGASPLRCVLAEVDGQVRGYAYYATVVDWDATGPTGTTLVREAIAADPAVRLALWRYLFDLDLMTTIKVDNLPLDDELLFQLADPRAAVPSFRDALFIRLVEVGKALEARTYSAPVDVVLDVADPFCPWNTGRWRLSGDAAGARCERTADAAELRLGAQEFGSLYLDGVSPAALAAAGRISELRPGALAELGRACAPLQLPWMSFGF</sequence>
<dbReference type="InterPro" id="IPR036527">
    <property type="entry name" value="SCP2_sterol-bd_dom_sf"/>
</dbReference>
<dbReference type="Pfam" id="PF13527">
    <property type="entry name" value="Acetyltransf_9"/>
    <property type="match status" value="1"/>
</dbReference>
<dbReference type="RefSeq" id="WP_235056333.1">
    <property type="nucleotide sequence ID" value="NZ_JAKFHA010000026.1"/>
</dbReference>
<dbReference type="Proteomes" id="UP001165378">
    <property type="component" value="Unassembled WGS sequence"/>
</dbReference>
<dbReference type="InterPro" id="IPR041380">
    <property type="entry name" value="Acetyltransf_17"/>
</dbReference>
<protein>
    <submittedName>
        <fullName evidence="6">GNAT family N-acetyltransferase</fullName>
    </submittedName>
</protein>
<dbReference type="Gene3D" id="3.40.630.30">
    <property type="match status" value="2"/>
</dbReference>
<dbReference type="Pfam" id="PF13530">
    <property type="entry name" value="SCP2_2"/>
    <property type="match status" value="1"/>
</dbReference>
<dbReference type="InterPro" id="IPR000182">
    <property type="entry name" value="GNAT_dom"/>
</dbReference>
<feature type="active site" description="Proton donor" evidence="4">
    <location>
        <position position="128"/>
    </location>
</feature>
<keyword evidence="3 4" id="KW-0012">Acyltransferase</keyword>
<dbReference type="PANTHER" id="PTHR37817">
    <property type="entry name" value="N-ACETYLTRANSFERASE EIS"/>
    <property type="match status" value="1"/>
</dbReference>
<name>A0AA41Q6N5_9ACTN</name>
<evidence type="ECO:0000256" key="2">
    <source>
        <dbReference type="ARBA" id="ARBA00022679"/>
    </source>
</evidence>
<evidence type="ECO:0000313" key="6">
    <source>
        <dbReference type="EMBL" id="MCF2531681.1"/>
    </source>
</evidence>
<feature type="active site" description="Proton acceptor; via carboxylate" evidence="4">
    <location>
        <position position="415"/>
    </location>
</feature>
<dbReference type="AlphaFoldDB" id="A0AA41Q6N5"/>
<evidence type="ECO:0000259" key="5">
    <source>
        <dbReference type="PROSITE" id="PS51186"/>
    </source>
</evidence>
<evidence type="ECO:0000256" key="1">
    <source>
        <dbReference type="ARBA" id="ARBA00009213"/>
    </source>
</evidence>
<feature type="domain" description="N-acetyltransferase" evidence="5">
    <location>
        <begin position="9"/>
        <end position="157"/>
    </location>
</feature>
<dbReference type="PROSITE" id="PS51186">
    <property type="entry name" value="GNAT"/>
    <property type="match status" value="1"/>
</dbReference>
<dbReference type="HAMAP" id="MF_01812">
    <property type="entry name" value="Eis"/>
    <property type="match status" value="1"/>
</dbReference>
<gene>
    <name evidence="6" type="ORF">LZ495_31300</name>
</gene>
<accession>A0AA41Q6N5</accession>
<dbReference type="InterPro" id="IPR051554">
    <property type="entry name" value="Acetyltransferase_Eis"/>
</dbReference>
<dbReference type="CDD" id="cd04301">
    <property type="entry name" value="NAT_SF"/>
    <property type="match status" value="1"/>
</dbReference>
<keyword evidence="2 4" id="KW-0808">Transferase</keyword>
<dbReference type="SUPFAM" id="SSF55718">
    <property type="entry name" value="SCP-like"/>
    <property type="match status" value="1"/>
</dbReference>
<evidence type="ECO:0000256" key="3">
    <source>
        <dbReference type="ARBA" id="ARBA00023315"/>
    </source>
</evidence>
<dbReference type="InterPro" id="IPR022902">
    <property type="entry name" value="NAcTrfase_Eis"/>
</dbReference>
<proteinExistence type="inferred from homology"/>
<dbReference type="EMBL" id="JAKFHA010000026">
    <property type="protein sequence ID" value="MCF2531681.1"/>
    <property type="molecule type" value="Genomic_DNA"/>
</dbReference>
<comment type="caution">
    <text evidence="6">The sequence shown here is derived from an EMBL/GenBank/DDBJ whole genome shotgun (WGS) entry which is preliminary data.</text>
</comment>
<evidence type="ECO:0000256" key="4">
    <source>
        <dbReference type="HAMAP-Rule" id="MF_01812"/>
    </source>
</evidence>
<comment type="subunit">
    <text evidence="4">Homohexamer; trimer of dimers.</text>
</comment>
<dbReference type="InterPro" id="IPR016181">
    <property type="entry name" value="Acyl_CoA_acyltransferase"/>
</dbReference>
<evidence type="ECO:0000313" key="7">
    <source>
        <dbReference type="Proteomes" id="UP001165378"/>
    </source>
</evidence>
<dbReference type="Gene3D" id="3.30.1050.10">
    <property type="entry name" value="SCP2 sterol-binding domain"/>
    <property type="match status" value="1"/>
</dbReference>
<dbReference type="GO" id="GO:0034069">
    <property type="term" value="F:aminoglycoside N-acetyltransferase activity"/>
    <property type="evidence" value="ECO:0007669"/>
    <property type="project" value="TreeGrafter"/>
</dbReference>
<feature type="binding site" evidence="4">
    <location>
        <begin position="123"/>
        <end position="124"/>
    </location>
    <ligand>
        <name>acetyl-CoA</name>
        <dbReference type="ChEBI" id="CHEBI:57288"/>
    </ligand>
</feature>
<dbReference type="PANTHER" id="PTHR37817:SF1">
    <property type="entry name" value="N-ACETYLTRANSFERASE EIS"/>
    <property type="match status" value="1"/>
</dbReference>
<dbReference type="InterPro" id="IPR025559">
    <property type="entry name" value="Eis_dom"/>
</dbReference>
<feature type="binding site" evidence="4">
    <location>
        <begin position="95"/>
        <end position="100"/>
    </location>
    <ligand>
        <name>acetyl-CoA</name>
        <dbReference type="ChEBI" id="CHEBI:57288"/>
    </ligand>
</feature>
<comment type="similarity">
    <text evidence="1 4">Belongs to the acetyltransferase Eis family.</text>
</comment>
<dbReference type="NCBIfam" id="NF002367">
    <property type="entry name" value="PRK01346.1-4"/>
    <property type="match status" value="1"/>
</dbReference>
<dbReference type="SUPFAM" id="SSF55729">
    <property type="entry name" value="Acyl-CoA N-acyltransferases (Nat)"/>
    <property type="match status" value="1"/>
</dbReference>
<keyword evidence="7" id="KW-1185">Reference proteome</keyword>
<feature type="binding site" evidence="4">
    <location>
        <begin position="87"/>
        <end position="89"/>
    </location>
    <ligand>
        <name>acetyl-CoA</name>
        <dbReference type="ChEBI" id="CHEBI:57288"/>
    </ligand>
</feature>